<keyword evidence="2" id="KW-1185">Reference proteome</keyword>
<sequence length="50" mass="5052">MDTPVQTPETAPLGLGNCPGCDVSVGHLENLVWSEVGIGSGGFFIPSPPA</sequence>
<dbReference type="Proteomes" id="UP001549320">
    <property type="component" value="Unassembled WGS sequence"/>
</dbReference>
<accession>A0ABV2QDJ1</accession>
<comment type="caution">
    <text evidence="1">The sequence shown here is derived from an EMBL/GenBank/DDBJ whole genome shotgun (WGS) entry which is preliminary data.</text>
</comment>
<name>A0ABV2QDJ1_9BURK</name>
<protein>
    <submittedName>
        <fullName evidence="1">Uncharacterized protein</fullName>
    </submittedName>
</protein>
<proteinExistence type="predicted"/>
<evidence type="ECO:0000313" key="2">
    <source>
        <dbReference type="Proteomes" id="UP001549320"/>
    </source>
</evidence>
<dbReference type="EMBL" id="JBEPSH010000007">
    <property type="protein sequence ID" value="MET4578622.1"/>
    <property type="molecule type" value="Genomic_DNA"/>
</dbReference>
<organism evidence="1 2">
    <name type="scientific">Ottowia thiooxydans</name>
    <dbReference type="NCBI Taxonomy" id="219182"/>
    <lineage>
        <taxon>Bacteria</taxon>
        <taxon>Pseudomonadati</taxon>
        <taxon>Pseudomonadota</taxon>
        <taxon>Betaproteobacteria</taxon>
        <taxon>Burkholderiales</taxon>
        <taxon>Comamonadaceae</taxon>
        <taxon>Ottowia</taxon>
    </lineage>
</organism>
<reference evidence="1 2" key="1">
    <citation type="submission" date="2024-06" db="EMBL/GenBank/DDBJ databases">
        <title>Sorghum-associated microbial communities from plants grown in Nebraska, USA.</title>
        <authorList>
            <person name="Schachtman D."/>
        </authorList>
    </citation>
    <scope>NUCLEOTIDE SEQUENCE [LARGE SCALE GENOMIC DNA]</scope>
    <source>
        <strain evidence="1 2">2709</strain>
    </source>
</reference>
<gene>
    <name evidence="1" type="ORF">ABIE13_003738</name>
</gene>
<evidence type="ECO:0000313" key="1">
    <source>
        <dbReference type="EMBL" id="MET4578622.1"/>
    </source>
</evidence>